<evidence type="ECO:0000313" key="7">
    <source>
        <dbReference type="Proteomes" id="UP000476934"/>
    </source>
</evidence>
<organism evidence="6 7">
    <name type="scientific">Heyndrickxia ginsengihumi</name>
    <dbReference type="NCBI Taxonomy" id="363870"/>
    <lineage>
        <taxon>Bacteria</taxon>
        <taxon>Bacillati</taxon>
        <taxon>Bacillota</taxon>
        <taxon>Bacilli</taxon>
        <taxon>Bacillales</taxon>
        <taxon>Bacillaceae</taxon>
        <taxon>Heyndrickxia</taxon>
    </lineage>
</organism>
<reference evidence="6 7" key="1">
    <citation type="submission" date="2020-03" db="EMBL/GenBank/DDBJ databases">
        <title>Bacillus aquiflavi sp. nov., isolated from yellow water of strong flavor Chinese baijiu in Yibin region of China.</title>
        <authorList>
            <person name="Xie J."/>
        </authorList>
    </citation>
    <scope>NUCLEOTIDE SEQUENCE [LARGE SCALE GENOMIC DNA]</scope>
    <source>
        <strain evidence="6 7">Gsoil 114</strain>
    </source>
</reference>
<dbReference type="InterPro" id="IPR015422">
    <property type="entry name" value="PyrdxlP-dep_Trfase_small"/>
</dbReference>
<keyword evidence="2 6" id="KW-0032">Aminotransferase</keyword>
<comment type="caution">
    <text evidence="6">The sequence shown here is derived from an EMBL/GenBank/DDBJ whole genome shotgun (WGS) entry which is preliminary data.</text>
</comment>
<dbReference type="InterPro" id="IPR015421">
    <property type="entry name" value="PyrdxlP-dep_Trfase_major"/>
</dbReference>
<dbReference type="GO" id="GO:1901605">
    <property type="term" value="P:alpha-amino acid metabolic process"/>
    <property type="evidence" value="ECO:0007669"/>
    <property type="project" value="TreeGrafter"/>
</dbReference>
<dbReference type="GO" id="GO:0030170">
    <property type="term" value="F:pyridoxal phosphate binding"/>
    <property type="evidence" value="ECO:0007669"/>
    <property type="project" value="InterPro"/>
</dbReference>
<dbReference type="InterPro" id="IPR015424">
    <property type="entry name" value="PyrdxlP-dep_Trfase"/>
</dbReference>
<sequence>MEPILSHLSFQIKENAIDSFMDEIKTPVTDPVFFSVGLPNKKLIPKKQLQAMTNMLFENDPSNLYNYCSSKGYDPFISTISAKETIAENFIMVTNGNTQGFDLVCRMLLNQKDSFAMEAYTYSIAHSAIHQYNLNAIEIPLQQDGMDMDVLEASIKKVPIKALYIIPNAQNPTGITISLEKRKRLIDLAYQYNFIIIEDDPYRELLFDERIPSLFELDPLKEKVIYLYSFSKIIAPAMRTGFILAHPVYIQKLEQFKQIQDACTSPINQMIINNLISSYVWPDLLEQQKNFYENRKKITQHFLINMHKKYGWLSSDPAGGLFYWVNVLDGDVLEWMKYAAASGVIFVPGKAFSLNDVTNTKIRICYAYCNDDEMMKGFERLEESFVKWKNNVQ</sequence>
<dbReference type="EMBL" id="JAAIWK010000017">
    <property type="protein sequence ID" value="NEY20468.1"/>
    <property type="molecule type" value="Genomic_DNA"/>
</dbReference>
<feature type="domain" description="Aminotransferase class I/classII large" evidence="5">
    <location>
        <begin position="48"/>
        <end position="381"/>
    </location>
</feature>
<dbReference type="GO" id="GO:0008483">
    <property type="term" value="F:transaminase activity"/>
    <property type="evidence" value="ECO:0007669"/>
    <property type="project" value="UniProtKB-KW"/>
</dbReference>
<evidence type="ECO:0000256" key="1">
    <source>
        <dbReference type="ARBA" id="ARBA00001933"/>
    </source>
</evidence>
<accession>A0A6M0PAZ6</accession>
<dbReference type="RefSeq" id="WP_025731473.1">
    <property type="nucleotide sequence ID" value="NZ_JAAIWK010000017.1"/>
</dbReference>
<dbReference type="Pfam" id="PF00155">
    <property type="entry name" value="Aminotran_1_2"/>
    <property type="match status" value="1"/>
</dbReference>
<evidence type="ECO:0000256" key="3">
    <source>
        <dbReference type="ARBA" id="ARBA00022679"/>
    </source>
</evidence>
<evidence type="ECO:0000259" key="5">
    <source>
        <dbReference type="Pfam" id="PF00155"/>
    </source>
</evidence>
<dbReference type="SUPFAM" id="SSF53383">
    <property type="entry name" value="PLP-dependent transferases"/>
    <property type="match status" value="1"/>
</dbReference>
<proteinExistence type="predicted"/>
<gene>
    <name evidence="6" type="ORF">G4D61_10925</name>
</gene>
<evidence type="ECO:0000313" key="6">
    <source>
        <dbReference type="EMBL" id="NEY20468.1"/>
    </source>
</evidence>
<keyword evidence="7" id="KW-1185">Reference proteome</keyword>
<dbReference type="InterPro" id="IPR050859">
    <property type="entry name" value="Class-I_PLP-dep_aminotransf"/>
</dbReference>
<dbReference type="Proteomes" id="UP000476934">
    <property type="component" value="Unassembled WGS sequence"/>
</dbReference>
<dbReference type="InterPro" id="IPR004839">
    <property type="entry name" value="Aminotransferase_I/II_large"/>
</dbReference>
<comment type="cofactor">
    <cofactor evidence="1">
        <name>pyridoxal 5'-phosphate</name>
        <dbReference type="ChEBI" id="CHEBI:597326"/>
    </cofactor>
</comment>
<dbReference type="Gene3D" id="3.40.640.10">
    <property type="entry name" value="Type I PLP-dependent aspartate aminotransferase-like (Major domain)"/>
    <property type="match status" value="1"/>
</dbReference>
<keyword evidence="4" id="KW-0663">Pyridoxal phosphate</keyword>
<dbReference type="CDD" id="cd00609">
    <property type="entry name" value="AAT_like"/>
    <property type="match status" value="1"/>
</dbReference>
<dbReference type="PANTHER" id="PTHR42790:SF19">
    <property type="entry name" value="KYNURENINE_ALPHA-AMINOADIPATE AMINOTRANSFERASE, MITOCHONDRIAL"/>
    <property type="match status" value="1"/>
</dbReference>
<evidence type="ECO:0000256" key="4">
    <source>
        <dbReference type="ARBA" id="ARBA00022898"/>
    </source>
</evidence>
<keyword evidence="3 6" id="KW-0808">Transferase</keyword>
<dbReference type="Gene3D" id="3.90.1150.10">
    <property type="entry name" value="Aspartate Aminotransferase, domain 1"/>
    <property type="match status" value="1"/>
</dbReference>
<name>A0A6M0PAZ6_9BACI</name>
<dbReference type="PANTHER" id="PTHR42790">
    <property type="entry name" value="AMINOTRANSFERASE"/>
    <property type="match status" value="1"/>
</dbReference>
<protein>
    <submittedName>
        <fullName evidence="6">PLP-dependent aminotransferase family protein</fullName>
    </submittedName>
</protein>
<evidence type="ECO:0000256" key="2">
    <source>
        <dbReference type="ARBA" id="ARBA00022576"/>
    </source>
</evidence>
<dbReference type="AlphaFoldDB" id="A0A6M0PAZ6"/>